<evidence type="ECO:0000313" key="4">
    <source>
        <dbReference type="EMBL" id="CBH99067.1"/>
    </source>
</evidence>
<sequence length="419" mass="45025">MSQNLSRRRLLAGLASAGATAPFARAQNHPPGSPAAIREPLRVAFVYVTPIGATGWTAQHEKGRLHMQRALGDAVRSRHVANVPEGPDAERVVRELARQGEQLIFTTSFGYMESVLRVARDYPGTRFEQCSGYKLAANVGAYNGRFYQGRYLAGMVAGHMSLQGRQPPESAGLRDVPASAGRLGAAALSPKGEFPPGGTARSAQGAKSSRRGVAGMVASFPIPEVIQGINAFTLGMRAVNPEARMKVVWANTWYDPGREADAARALIAQGAEVLTHHTNSPAAVQVAQEEGRWAVGYCSDEAQFGPRAQLTAVTLHWGDFYVGTVREALAGRWKPDNVWGGMGQGFVRLAPFLPAVPEAVRQQVLARQRDIAQGRFQPFSGRILDNRGGVMLDGGAMSDAQIQAMNRYVMGVDGELPRA</sequence>
<name>E6PVW0_9ZZZZ</name>
<comment type="caution">
    <text evidence="4">The sequence shown here is derived from an EMBL/GenBank/DDBJ whole genome shotgun (WGS) entry which is preliminary data.</text>
</comment>
<protein>
    <submittedName>
        <fullName evidence="4">Putative ABC-type transport system, periplasmic component</fullName>
    </submittedName>
</protein>
<accession>E6PVW0</accession>
<gene>
    <name evidence="4" type="ORF">CARN2_0241</name>
</gene>
<dbReference type="Gene3D" id="3.40.50.2300">
    <property type="match status" value="2"/>
</dbReference>
<dbReference type="Pfam" id="PF02608">
    <property type="entry name" value="Bmp"/>
    <property type="match status" value="2"/>
</dbReference>
<feature type="domain" description="ABC transporter substrate-binding protein PnrA-like" evidence="3">
    <location>
        <begin position="206"/>
        <end position="363"/>
    </location>
</feature>
<feature type="domain" description="ABC transporter substrate-binding protein PnrA-like" evidence="3">
    <location>
        <begin position="42"/>
        <end position="163"/>
    </location>
</feature>
<dbReference type="PROSITE" id="PS51318">
    <property type="entry name" value="TAT"/>
    <property type="match status" value="1"/>
</dbReference>
<feature type="region of interest" description="Disordered" evidence="2">
    <location>
        <begin position="187"/>
        <end position="208"/>
    </location>
</feature>
<evidence type="ECO:0000259" key="3">
    <source>
        <dbReference type="Pfam" id="PF02608"/>
    </source>
</evidence>
<evidence type="ECO:0000256" key="1">
    <source>
        <dbReference type="ARBA" id="ARBA00022729"/>
    </source>
</evidence>
<dbReference type="GO" id="GO:0005886">
    <property type="term" value="C:plasma membrane"/>
    <property type="evidence" value="ECO:0007669"/>
    <property type="project" value="InterPro"/>
</dbReference>
<dbReference type="CDD" id="cd19963">
    <property type="entry name" value="PBP1_BMP-like"/>
    <property type="match status" value="1"/>
</dbReference>
<dbReference type="InterPro" id="IPR003760">
    <property type="entry name" value="PnrA-like"/>
</dbReference>
<proteinExistence type="predicted"/>
<dbReference type="PANTHER" id="PTHR43208:SF1">
    <property type="entry name" value="ABC TRANSPORTER SUBSTRATE-BINDING PROTEIN"/>
    <property type="match status" value="1"/>
</dbReference>
<dbReference type="EMBL" id="CABM01000065">
    <property type="protein sequence ID" value="CBH99067.1"/>
    <property type="molecule type" value="Genomic_DNA"/>
</dbReference>
<dbReference type="PANTHER" id="PTHR43208">
    <property type="entry name" value="ABC TRANSPORTER SUBSTRATE-BINDING PROTEIN"/>
    <property type="match status" value="1"/>
</dbReference>
<keyword evidence="1" id="KW-0732">Signal</keyword>
<reference evidence="4" key="1">
    <citation type="submission" date="2009-10" db="EMBL/GenBank/DDBJ databases">
        <title>Diversity of trophic interactions inside an arsenic-rich microbial ecosystem.</title>
        <authorList>
            <person name="Bertin P.N."/>
            <person name="Heinrich-Salmeron A."/>
            <person name="Pelletier E."/>
            <person name="Goulhen-Chollet F."/>
            <person name="Arsene-Ploetze F."/>
            <person name="Gallien S."/>
            <person name="Calteau A."/>
            <person name="Vallenet D."/>
            <person name="Casiot C."/>
            <person name="Chane-Woon-Ming B."/>
            <person name="Giloteaux L."/>
            <person name="Barakat M."/>
            <person name="Bonnefoy V."/>
            <person name="Bruneel O."/>
            <person name="Chandler M."/>
            <person name="Cleiss J."/>
            <person name="Duran R."/>
            <person name="Elbaz-Poulichet F."/>
            <person name="Fonknechten N."/>
            <person name="Lauga B."/>
            <person name="Mornico D."/>
            <person name="Ortet P."/>
            <person name="Schaeffer C."/>
            <person name="Siguier P."/>
            <person name="Alexander Thil Smith A."/>
            <person name="Van Dorsselaer A."/>
            <person name="Weissenbach J."/>
            <person name="Medigue C."/>
            <person name="Le Paslier D."/>
        </authorList>
    </citation>
    <scope>NUCLEOTIDE SEQUENCE</scope>
</reference>
<dbReference type="AlphaFoldDB" id="E6PVW0"/>
<dbReference type="InterPro" id="IPR052910">
    <property type="entry name" value="ABC-Purine-Binding"/>
</dbReference>
<dbReference type="InterPro" id="IPR006311">
    <property type="entry name" value="TAT_signal"/>
</dbReference>
<organism evidence="4">
    <name type="scientific">mine drainage metagenome</name>
    <dbReference type="NCBI Taxonomy" id="410659"/>
    <lineage>
        <taxon>unclassified sequences</taxon>
        <taxon>metagenomes</taxon>
        <taxon>ecological metagenomes</taxon>
    </lineage>
</organism>
<evidence type="ECO:0000256" key="2">
    <source>
        <dbReference type="SAM" id="MobiDB-lite"/>
    </source>
</evidence>